<feature type="compositionally biased region" description="Basic and acidic residues" evidence="10">
    <location>
        <begin position="41"/>
        <end position="56"/>
    </location>
</feature>
<keyword evidence="2" id="KW-1003">Cell membrane</keyword>
<feature type="compositionally biased region" description="Basic and acidic residues" evidence="10">
    <location>
        <begin position="67"/>
        <end position="78"/>
    </location>
</feature>
<gene>
    <name evidence="14" type="ORF">BUTYVIB_00919</name>
</gene>
<dbReference type="SMART" id="SM00283">
    <property type="entry name" value="MA"/>
    <property type="match status" value="1"/>
</dbReference>
<dbReference type="InterPro" id="IPR029151">
    <property type="entry name" value="Sensor-like_sf"/>
</dbReference>
<evidence type="ECO:0000256" key="1">
    <source>
        <dbReference type="ARBA" id="ARBA00004651"/>
    </source>
</evidence>
<evidence type="ECO:0000256" key="5">
    <source>
        <dbReference type="ARBA" id="ARBA00023136"/>
    </source>
</evidence>
<dbReference type="Pfam" id="PF00015">
    <property type="entry name" value="MCPsignal"/>
    <property type="match status" value="1"/>
</dbReference>
<dbReference type="SUPFAM" id="SSF103190">
    <property type="entry name" value="Sensory domain-like"/>
    <property type="match status" value="1"/>
</dbReference>
<dbReference type="Proteomes" id="UP000006238">
    <property type="component" value="Unassembled WGS sequence"/>
</dbReference>
<name>D4RYL2_9FIRM</name>
<dbReference type="PROSITE" id="PS50111">
    <property type="entry name" value="CHEMOTAXIS_TRANSDUC_2"/>
    <property type="match status" value="1"/>
</dbReference>
<dbReference type="HOGENOM" id="CLU_000445_107_19_9"/>
<evidence type="ECO:0000256" key="10">
    <source>
        <dbReference type="SAM" id="MobiDB-lite"/>
    </source>
</evidence>
<dbReference type="Gene3D" id="1.10.8.500">
    <property type="entry name" value="HAMP domain in histidine kinase"/>
    <property type="match status" value="1"/>
</dbReference>
<accession>D4RYL2</accession>
<evidence type="ECO:0000256" key="9">
    <source>
        <dbReference type="SAM" id="Coils"/>
    </source>
</evidence>
<dbReference type="InterPro" id="IPR003660">
    <property type="entry name" value="HAMP_dom"/>
</dbReference>
<dbReference type="AlphaFoldDB" id="D4RYL2"/>
<dbReference type="EMBL" id="ABWN01000023">
    <property type="protein sequence ID" value="EFF68836.1"/>
    <property type="molecule type" value="Genomic_DNA"/>
</dbReference>
<comment type="subcellular location">
    <subcellularLocation>
        <location evidence="1">Cell membrane</location>
        <topology evidence="1">Multi-pass membrane protein</topology>
    </subcellularLocation>
</comment>
<feature type="domain" description="Methyl-accepting transducer" evidence="12">
    <location>
        <begin position="420"/>
        <end position="677"/>
    </location>
</feature>
<keyword evidence="6 8" id="KW-0807">Transducer</keyword>
<dbReference type="PANTHER" id="PTHR32089:SF112">
    <property type="entry name" value="LYSOZYME-LIKE PROTEIN-RELATED"/>
    <property type="match status" value="1"/>
</dbReference>
<dbReference type="PANTHER" id="PTHR32089">
    <property type="entry name" value="METHYL-ACCEPTING CHEMOTAXIS PROTEIN MCPB"/>
    <property type="match status" value="1"/>
</dbReference>
<dbReference type="GO" id="GO:0005886">
    <property type="term" value="C:plasma membrane"/>
    <property type="evidence" value="ECO:0007669"/>
    <property type="project" value="UniProtKB-SubCell"/>
</dbReference>
<dbReference type="STRING" id="45851.BHV86_00495"/>
<sequence>MSDNYNREDLDEEVNKVMEDNTEQDLSTVNDSELTTDTEADNNKGEKEKAAKNKKEPKPKKEKKPKTKECKESDKQASTEETSGEVIEESTAGEDIKTKVKDKCRKRKERRDKKKMEILDNLVGEEKAEEVIEKVKEAKKGISFMFRILICTILPLTFMFAISLLFTRDFIEKTIEEDRTTTLQTAASAIKSAYVYGYEGEYMVDGSGTLFKGETRLTGNNSLLDTLKKETGIESALYYGNEIKITSIMDVNGRRTLGNKAEENIYNTVMEGNTYYGEERLNRADYYVCYLPLYSDGEDGDVVGMIYVGIETTGDTQRIADKTKTSVIGLSAVFLVSLVIVTILARQMSKTMKRIDKALDTMSTGDLTVTFDDSDLKRKDEIGNIARTTQVLRDRFTKVIGQIKESVSVVKKASDNVDTMSNQSTRTVEGISHAIEEIAAGASSQADETQSAVEHVDNIGSLIKHVVEEVDVLSATAANMGNAENNAQNIMGDLDETTAKTSKAVELIATQTEATNVSAKEIGQAVEIITNIASQTNLLSLNASIEAARAGEAGRGFAVVASEIQKLAEQSNQSAVKIQQIIDGLTVESNKTVKIMEEVKSAVSDQERKIHETKSIFGTVRDGVAKSMDQINGISDESNELDASKNKIVEVIESLSAVSEENAAATEETMASIEELTSMMLELASSANKLNELADNLENSVSVFKVE</sequence>
<dbReference type="RefSeq" id="WP_005602121.1">
    <property type="nucleotide sequence ID" value="NZ_GG663522.1"/>
</dbReference>
<dbReference type="Gene3D" id="1.10.287.950">
    <property type="entry name" value="Methyl-accepting chemotaxis protein"/>
    <property type="match status" value="1"/>
</dbReference>
<organism evidence="14 15">
    <name type="scientific">Eshraghiella crossota DSM 2876</name>
    <dbReference type="NCBI Taxonomy" id="511680"/>
    <lineage>
        <taxon>Bacteria</taxon>
        <taxon>Bacillati</taxon>
        <taxon>Bacillota</taxon>
        <taxon>Clostridia</taxon>
        <taxon>Lachnospirales</taxon>
        <taxon>Lachnospiraceae</taxon>
        <taxon>Eshraghiella</taxon>
    </lineage>
</organism>
<dbReference type="SUPFAM" id="SSF58104">
    <property type="entry name" value="Methyl-accepting chemotaxis protein (MCP) signaling domain"/>
    <property type="match status" value="1"/>
</dbReference>
<proteinExistence type="inferred from homology"/>
<feature type="transmembrane region" description="Helical" evidence="11">
    <location>
        <begin position="327"/>
        <end position="345"/>
    </location>
</feature>
<dbReference type="eggNOG" id="COG0840">
    <property type="taxonomic scope" value="Bacteria"/>
</dbReference>
<evidence type="ECO:0000256" key="4">
    <source>
        <dbReference type="ARBA" id="ARBA00022989"/>
    </source>
</evidence>
<keyword evidence="3 11" id="KW-0812">Transmembrane</keyword>
<evidence type="ECO:0000259" key="13">
    <source>
        <dbReference type="PROSITE" id="PS50885"/>
    </source>
</evidence>
<evidence type="ECO:0000256" key="7">
    <source>
        <dbReference type="ARBA" id="ARBA00029447"/>
    </source>
</evidence>
<protein>
    <submittedName>
        <fullName evidence="14">Methyl-accepting chemotaxis protein signaling domain protein</fullName>
    </submittedName>
</protein>
<evidence type="ECO:0000256" key="3">
    <source>
        <dbReference type="ARBA" id="ARBA00022692"/>
    </source>
</evidence>
<keyword evidence="4 11" id="KW-1133">Transmembrane helix</keyword>
<dbReference type="GeneID" id="98918797"/>
<feature type="domain" description="HAMP" evidence="13">
    <location>
        <begin position="346"/>
        <end position="401"/>
    </location>
</feature>
<evidence type="ECO:0000313" key="14">
    <source>
        <dbReference type="EMBL" id="EFF68836.1"/>
    </source>
</evidence>
<evidence type="ECO:0000259" key="12">
    <source>
        <dbReference type="PROSITE" id="PS50111"/>
    </source>
</evidence>
<feature type="compositionally biased region" description="Basic residues" evidence="10">
    <location>
        <begin position="57"/>
        <end position="66"/>
    </location>
</feature>
<evidence type="ECO:0000256" key="11">
    <source>
        <dbReference type="SAM" id="Phobius"/>
    </source>
</evidence>
<keyword evidence="5 11" id="KW-0472">Membrane</keyword>
<comment type="similarity">
    <text evidence="7">Belongs to the methyl-accepting chemotaxis (MCP) protein family.</text>
</comment>
<dbReference type="PROSITE" id="PS50885">
    <property type="entry name" value="HAMP"/>
    <property type="match status" value="1"/>
</dbReference>
<evidence type="ECO:0000256" key="8">
    <source>
        <dbReference type="PROSITE-ProRule" id="PRU00284"/>
    </source>
</evidence>
<keyword evidence="15" id="KW-1185">Reference proteome</keyword>
<dbReference type="InterPro" id="IPR033463">
    <property type="entry name" value="sCache_3"/>
</dbReference>
<feature type="compositionally biased region" description="Polar residues" evidence="10">
    <location>
        <begin position="24"/>
        <end position="33"/>
    </location>
</feature>
<comment type="caution">
    <text evidence="14">The sequence shown here is derived from an EMBL/GenBank/DDBJ whole genome shotgun (WGS) entry which is preliminary data.</text>
</comment>
<evidence type="ECO:0000256" key="2">
    <source>
        <dbReference type="ARBA" id="ARBA00022475"/>
    </source>
</evidence>
<dbReference type="Pfam" id="PF17202">
    <property type="entry name" value="sCache_3_3"/>
    <property type="match status" value="1"/>
</dbReference>
<keyword evidence="9" id="KW-0175">Coiled coil</keyword>
<dbReference type="GO" id="GO:0007165">
    <property type="term" value="P:signal transduction"/>
    <property type="evidence" value="ECO:0007669"/>
    <property type="project" value="UniProtKB-KW"/>
</dbReference>
<feature type="region of interest" description="Disordered" evidence="10">
    <location>
        <begin position="1"/>
        <end position="90"/>
    </location>
</feature>
<evidence type="ECO:0000313" key="15">
    <source>
        <dbReference type="Proteomes" id="UP000006238"/>
    </source>
</evidence>
<dbReference type="InterPro" id="IPR004089">
    <property type="entry name" value="MCPsignal_dom"/>
</dbReference>
<feature type="coiled-coil region" evidence="9">
    <location>
        <begin position="680"/>
        <end position="707"/>
    </location>
</feature>
<reference evidence="14 15" key="1">
    <citation type="submission" date="2010-02" db="EMBL/GenBank/DDBJ databases">
        <authorList>
            <person name="Weinstock G."/>
            <person name="Sodergren E."/>
            <person name="Clifton S."/>
            <person name="Fulton L."/>
            <person name="Fulton B."/>
            <person name="Courtney L."/>
            <person name="Fronick C."/>
            <person name="Harrison M."/>
            <person name="Strong C."/>
            <person name="Farmer C."/>
            <person name="Delahaunty K."/>
            <person name="Markovic C."/>
            <person name="Hall O."/>
            <person name="Minx P."/>
            <person name="Tomlinson C."/>
            <person name="Mitreva M."/>
            <person name="Nelson J."/>
            <person name="Hou S."/>
            <person name="Wollam A."/>
            <person name="Pepin K.H."/>
            <person name="Johnson M."/>
            <person name="Bhonagiri V."/>
            <person name="Zhang X."/>
            <person name="Suruliraj S."/>
            <person name="Warren W."/>
            <person name="Chinwalla A."/>
            <person name="Mardis E.R."/>
            <person name="Wilson R.K."/>
        </authorList>
    </citation>
    <scope>NUCLEOTIDE SEQUENCE [LARGE SCALE GENOMIC DNA]</scope>
    <source>
        <strain evidence="14 15">DSM 2876</strain>
    </source>
</reference>
<evidence type="ECO:0000256" key="6">
    <source>
        <dbReference type="ARBA" id="ARBA00023224"/>
    </source>
</evidence>
<feature type="transmembrane region" description="Helical" evidence="11">
    <location>
        <begin position="144"/>
        <end position="166"/>
    </location>
</feature>
<feature type="compositionally biased region" description="Basic and acidic residues" evidence="10">
    <location>
        <begin position="1"/>
        <end position="19"/>
    </location>
</feature>